<dbReference type="PRINTS" id="PR00109">
    <property type="entry name" value="TYRKINASE"/>
</dbReference>
<dbReference type="InterPro" id="IPR001245">
    <property type="entry name" value="Ser-Thr/Tyr_kinase_cat_dom"/>
</dbReference>
<dbReference type="InterPro" id="IPR000719">
    <property type="entry name" value="Prot_kinase_dom"/>
</dbReference>
<accession>A0A914CEG6</accession>
<proteinExistence type="predicted"/>
<reference evidence="3" key="1">
    <citation type="submission" date="2022-11" db="UniProtKB">
        <authorList>
            <consortium name="WormBaseParasite"/>
        </authorList>
    </citation>
    <scope>IDENTIFICATION</scope>
</reference>
<evidence type="ECO:0000259" key="1">
    <source>
        <dbReference type="PROSITE" id="PS50011"/>
    </source>
</evidence>
<keyword evidence="2" id="KW-1185">Reference proteome</keyword>
<dbReference type="InterPro" id="IPR050122">
    <property type="entry name" value="RTK"/>
</dbReference>
<dbReference type="AlphaFoldDB" id="A0A914CEG6"/>
<dbReference type="GO" id="GO:0005886">
    <property type="term" value="C:plasma membrane"/>
    <property type="evidence" value="ECO:0007669"/>
    <property type="project" value="TreeGrafter"/>
</dbReference>
<dbReference type="GO" id="GO:0004714">
    <property type="term" value="F:transmembrane receptor protein tyrosine kinase activity"/>
    <property type="evidence" value="ECO:0007669"/>
    <property type="project" value="TreeGrafter"/>
</dbReference>
<dbReference type="WBParaSite" id="ACRNAN_scaffold1004.g24146.t1">
    <property type="protein sequence ID" value="ACRNAN_scaffold1004.g24146.t1"/>
    <property type="gene ID" value="ACRNAN_scaffold1004.g24146"/>
</dbReference>
<dbReference type="PANTHER" id="PTHR24416:SF611">
    <property type="entry name" value="TYROSINE-PROTEIN KINASE TRANSMEMBRANE RECEPTOR ROR"/>
    <property type="match status" value="1"/>
</dbReference>
<name>A0A914CEG6_9BILA</name>
<dbReference type="Gene3D" id="3.30.200.20">
    <property type="entry name" value="Phosphorylase Kinase, domain 1"/>
    <property type="match status" value="1"/>
</dbReference>
<protein>
    <submittedName>
        <fullName evidence="3">Protein kinase domain-containing protein</fullName>
    </submittedName>
</protein>
<dbReference type="Proteomes" id="UP000887540">
    <property type="component" value="Unplaced"/>
</dbReference>
<dbReference type="PROSITE" id="PS50011">
    <property type="entry name" value="PROTEIN_KINASE_DOM"/>
    <property type="match status" value="1"/>
</dbReference>
<organism evidence="2 3">
    <name type="scientific">Acrobeloides nanus</name>
    <dbReference type="NCBI Taxonomy" id="290746"/>
    <lineage>
        <taxon>Eukaryota</taxon>
        <taxon>Metazoa</taxon>
        <taxon>Ecdysozoa</taxon>
        <taxon>Nematoda</taxon>
        <taxon>Chromadorea</taxon>
        <taxon>Rhabditida</taxon>
        <taxon>Tylenchina</taxon>
        <taxon>Cephalobomorpha</taxon>
        <taxon>Cephaloboidea</taxon>
        <taxon>Cephalobidae</taxon>
        <taxon>Acrobeloides</taxon>
    </lineage>
</organism>
<dbReference type="PANTHER" id="PTHR24416">
    <property type="entry name" value="TYROSINE-PROTEIN KINASE RECEPTOR"/>
    <property type="match status" value="1"/>
</dbReference>
<dbReference type="Pfam" id="PF07714">
    <property type="entry name" value="PK_Tyr_Ser-Thr"/>
    <property type="match status" value="2"/>
</dbReference>
<dbReference type="GO" id="GO:0007169">
    <property type="term" value="P:cell surface receptor protein tyrosine kinase signaling pathway"/>
    <property type="evidence" value="ECO:0007669"/>
    <property type="project" value="TreeGrafter"/>
</dbReference>
<sequence length="271" mass="31670">MHVSSEEIAEMKEKSDEFMIMRKNLHIYFDDFLGKGVSSTVYKGLLLGTAPLHEQQQTRNTEKFVDCAVAVKVANRVGHIEVEELFKEINAMKLIEYHENVACLLGWAFHRESLCLALEIANKDLLAYVTEFRETLQGIIPYENFISILRQIIEDFGLCSSCDQTFIYQSTLTKKLPIKWLALESLIERIFSEKSDIWSFGVLMYEVFSFGQIPYDPMNNDELLVFLQANGRLERPDNMTDELYEVMYSCWYKDVEKRPNFAQLQEKFDQF</sequence>
<dbReference type="GO" id="GO:0005524">
    <property type="term" value="F:ATP binding"/>
    <property type="evidence" value="ECO:0007669"/>
    <property type="project" value="InterPro"/>
</dbReference>
<dbReference type="InterPro" id="IPR011009">
    <property type="entry name" value="Kinase-like_dom_sf"/>
</dbReference>
<evidence type="ECO:0000313" key="2">
    <source>
        <dbReference type="Proteomes" id="UP000887540"/>
    </source>
</evidence>
<evidence type="ECO:0000313" key="3">
    <source>
        <dbReference type="WBParaSite" id="ACRNAN_scaffold1004.g24146.t1"/>
    </source>
</evidence>
<dbReference type="SUPFAM" id="SSF56112">
    <property type="entry name" value="Protein kinase-like (PK-like)"/>
    <property type="match status" value="1"/>
</dbReference>
<dbReference type="GO" id="GO:0043235">
    <property type="term" value="C:receptor complex"/>
    <property type="evidence" value="ECO:0007669"/>
    <property type="project" value="TreeGrafter"/>
</dbReference>
<dbReference type="Gene3D" id="1.10.510.10">
    <property type="entry name" value="Transferase(Phosphotransferase) domain 1"/>
    <property type="match status" value="1"/>
</dbReference>
<feature type="domain" description="Protein kinase" evidence="1">
    <location>
        <begin position="1"/>
        <end position="271"/>
    </location>
</feature>